<sequence>MNISLQFQIRIKISSKFVVMLKTAYIEQILLRSTSPDRTFVTMLNTVQSGMLSITYSLDCILTKVPSITKPCFIFYRVSLPEIFSYIYMPQHLFCTVFHKGLDFVLFTAVILVPRTVPVI</sequence>
<gene>
    <name evidence="1" type="ORF">HJG59_011520</name>
</gene>
<dbReference type="EMBL" id="JACASF010000009">
    <property type="protein sequence ID" value="KAF6460615.1"/>
    <property type="molecule type" value="Genomic_DNA"/>
</dbReference>
<organism evidence="1 2">
    <name type="scientific">Molossus molossus</name>
    <name type="common">Pallas' mastiff bat</name>
    <name type="synonym">Vespertilio molossus</name>
    <dbReference type="NCBI Taxonomy" id="27622"/>
    <lineage>
        <taxon>Eukaryota</taxon>
        <taxon>Metazoa</taxon>
        <taxon>Chordata</taxon>
        <taxon>Craniata</taxon>
        <taxon>Vertebrata</taxon>
        <taxon>Euteleostomi</taxon>
        <taxon>Mammalia</taxon>
        <taxon>Eutheria</taxon>
        <taxon>Laurasiatheria</taxon>
        <taxon>Chiroptera</taxon>
        <taxon>Yangochiroptera</taxon>
        <taxon>Molossidae</taxon>
        <taxon>Molossus</taxon>
    </lineage>
</organism>
<dbReference type="Proteomes" id="UP000550707">
    <property type="component" value="Unassembled WGS sequence"/>
</dbReference>
<dbReference type="InParanoid" id="A0A7J8GLQ0"/>
<dbReference type="AlphaFoldDB" id="A0A7J8GLQ0"/>
<evidence type="ECO:0000313" key="2">
    <source>
        <dbReference type="Proteomes" id="UP000550707"/>
    </source>
</evidence>
<comment type="caution">
    <text evidence="1">The sequence shown here is derived from an EMBL/GenBank/DDBJ whole genome shotgun (WGS) entry which is preliminary data.</text>
</comment>
<protein>
    <submittedName>
        <fullName evidence="1">Uncharacterized protein</fullName>
    </submittedName>
</protein>
<keyword evidence="2" id="KW-1185">Reference proteome</keyword>
<proteinExistence type="predicted"/>
<reference evidence="1 2" key="1">
    <citation type="journal article" date="2020" name="Nature">
        <title>Six reference-quality genomes reveal evolution of bat adaptations.</title>
        <authorList>
            <person name="Jebb D."/>
            <person name="Huang Z."/>
            <person name="Pippel M."/>
            <person name="Hughes G.M."/>
            <person name="Lavrichenko K."/>
            <person name="Devanna P."/>
            <person name="Winkler S."/>
            <person name="Jermiin L.S."/>
            <person name="Skirmuntt E.C."/>
            <person name="Katzourakis A."/>
            <person name="Burkitt-Gray L."/>
            <person name="Ray D.A."/>
            <person name="Sullivan K.A.M."/>
            <person name="Roscito J.G."/>
            <person name="Kirilenko B.M."/>
            <person name="Davalos L.M."/>
            <person name="Corthals A.P."/>
            <person name="Power M.L."/>
            <person name="Jones G."/>
            <person name="Ransome R.D."/>
            <person name="Dechmann D.K.N."/>
            <person name="Locatelli A.G."/>
            <person name="Puechmaille S.J."/>
            <person name="Fedrigo O."/>
            <person name="Jarvis E.D."/>
            <person name="Hiller M."/>
            <person name="Vernes S.C."/>
            <person name="Myers E.W."/>
            <person name="Teeling E.C."/>
        </authorList>
    </citation>
    <scope>NUCLEOTIDE SEQUENCE [LARGE SCALE GENOMIC DNA]</scope>
    <source>
        <strain evidence="1">MMolMol1</strain>
        <tissue evidence="1">Muscle</tissue>
    </source>
</reference>
<name>A0A7J8GLQ0_MOLMO</name>
<evidence type="ECO:0000313" key="1">
    <source>
        <dbReference type="EMBL" id="KAF6460615.1"/>
    </source>
</evidence>
<accession>A0A7J8GLQ0</accession>